<evidence type="ECO:0000313" key="2">
    <source>
        <dbReference type="Proteomes" id="UP000504634"/>
    </source>
</evidence>
<protein>
    <submittedName>
        <fullName evidence="3">Uncharacterized protein LOC115632612</fullName>
    </submittedName>
</protein>
<keyword evidence="2" id="KW-1185">Reference proteome</keyword>
<dbReference type="GeneID" id="115632612"/>
<dbReference type="OrthoDB" id="7868229at2759"/>
<evidence type="ECO:0000256" key="1">
    <source>
        <dbReference type="SAM" id="SignalP"/>
    </source>
</evidence>
<gene>
    <name evidence="3" type="primary">LOC115632612</name>
</gene>
<proteinExistence type="predicted"/>
<dbReference type="RefSeq" id="XP_030385699.1">
    <property type="nucleotide sequence ID" value="XM_030529839.1"/>
</dbReference>
<reference evidence="3" key="1">
    <citation type="submission" date="2025-08" db="UniProtKB">
        <authorList>
            <consortium name="RefSeq"/>
        </authorList>
    </citation>
    <scope>IDENTIFICATION</scope>
    <source>
        <strain evidence="3">11010-0011.00</strain>
        <tissue evidence="3">Whole body</tissue>
    </source>
</reference>
<feature type="signal peptide" evidence="1">
    <location>
        <begin position="1"/>
        <end position="17"/>
    </location>
</feature>
<sequence length="74" mass="7655">MFKLFVLLSMCVAFSLAAPGLLHSSPILTSGSILSVPSVRVVQPILTTTSVVRPVIHGGLGLNGGLGLHGYGWI</sequence>
<feature type="chain" id="PRO_5026796632" evidence="1">
    <location>
        <begin position="18"/>
        <end position="74"/>
    </location>
</feature>
<organism evidence="2 3">
    <name type="scientific">Drosophila lebanonensis</name>
    <name type="common">Fruit fly</name>
    <name type="synonym">Scaptodrosophila lebanonensis</name>
    <dbReference type="NCBI Taxonomy" id="7225"/>
    <lineage>
        <taxon>Eukaryota</taxon>
        <taxon>Metazoa</taxon>
        <taxon>Ecdysozoa</taxon>
        <taxon>Arthropoda</taxon>
        <taxon>Hexapoda</taxon>
        <taxon>Insecta</taxon>
        <taxon>Pterygota</taxon>
        <taxon>Neoptera</taxon>
        <taxon>Endopterygota</taxon>
        <taxon>Diptera</taxon>
        <taxon>Brachycera</taxon>
        <taxon>Muscomorpha</taxon>
        <taxon>Ephydroidea</taxon>
        <taxon>Drosophilidae</taxon>
        <taxon>Scaptodrosophila</taxon>
    </lineage>
</organism>
<dbReference type="AlphaFoldDB" id="A0A6J2UBF3"/>
<evidence type="ECO:0000313" key="3">
    <source>
        <dbReference type="RefSeq" id="XP_030385699.1"/>
    </source>
</evidence>
<name>A0A6J2UBF3_DROLE</name>
<accession>A0A6J2UBF3</accession>
<keyword evidence="1" id="KW-0732">Signal</keyword>
<dbReference type="Proteomes" id="UP000504634">
    <property type="component" value="Unplaced"/>
</dbReference>